<name>A0AAE2ZF79_PRORE</name>
<dbReference type="Proteomes" id="UP001155882">
    <property type="component" value="Unassembled WGS sequence"/>
</dbReference>
<accession>A0AAE2ZF79</accession>
<gene>
    <name evidence="1" type="ORF">KYI77_21720</name>
</gene>
<dbReference type="RefSeq" id="WP_165881107.1">
    <property type="nucleotide sequence ID" value="NZ_JAAOIA010000070.1"/>
</dbReference>
<dbReference type="EMBL" id="JAHWLI010000161">
    <property type="protein sequence ID" value="MBW3119051.1"/>
    <property type="molecule type" value="Genomic_DNA"/>
</dbReference>
<proteinExistence type="predicted"/>
<sequence>MQTIEIESDAIYLNSKPAAHQGQRISLEFDSHTRIETNAMEWLILSLNPTRELLEKILKERYEDAA</sequence>
<protein>
    <submittedName>
        <fullName evidence="1">Uncharacterized protein</fullName>
    </submittedName>
</protein>
<dbReference type="AlphaFoldDB" id="A0AAE2ZF79"/>
<organism evidence="1 2">
    <name type="scientific">Providencia rettgeri</name>
    <dbReference type="NCBI Taxonomy" id="587"/>
    <lineage>
        <taxon>Bacteria</taxon>
        <taxon>Pseudomonadati</taxon>
        <taxon>Pseudomonadota</taxon>
        <taxon>Gammaproteobacteria</taxon>
        <taxon>Enterobacterales</taxon>
        <taxon>Morganellaceae</taxon>
        <taxon>Providencia</taxon>
    </lineage>
</organism>
<evidence type="ECO:0000313" key="2">
    <source>
        <dbReference type="Proteomes" id="UP001155882"/>
    </source>
</evidence>
<evidence type="ECO:0000313" key="1">
    <source>
        <dbReference type="EMBL" id="MBW3119051.1"/>
    </source>
</evidence>
<reference evidence="1" key="1">
    <citation type="submission" date="2021-07" db="EMBL/GenBank/DDBJ databases">
        <authorList>
            <person name="Stanton E."/>
        </authorList>
    </citation>
    <scope>NUCLEOTIDE SEQUENCE</scope>
    <source>
        <strain evidence="1">2021EL-01139</strain>
    </source>
</reference>
<comment type="caution">
    <text evidence="1">The sequence shown here is derived from an EMBL/GenBank/DDBJ whole genome shotgun (WGS) entry which is preliminary data.</text>
</comment>